<evidence type="ECO:0000256" key="5">
    <source>
        <dbReference type="ARBA" id="ARBA00023172"/>
    </source>
</evidence>
<keyword evidence="7" id="KW-1185">Reference proteome</keyword>
<evidence type="ECO:0000256" key="2">
    <source>
        <dbReference type="ARBA" id="ARBA00008657"/>
    </source>
</evidence>
<organism evidence="6 7">
    <name type="scientific">Cobetia amphilecti</name>
    <dbReference type="NCBI Taxonomy" id="1055104"/>
    <lineage>
        <taxon>Bacteria</taxon>
        <taxon>Pseudomonadati</taxon>
        <taxon>Pseudomonadota</taxon>
        <taxon>Gammaproteobacteria</taxon>
        <taxon>Oceanospirillales</taxon>
        <taxon>Halomonadaceae</taxon>
        <taxon>Cobetia</taxon>
    </lineage>
</organism>
<dbReference type="Proteomes" id="UP001229025">
    <property type="component" value="Unassembled WGS sequence"/>
</dbReference>
<keyword evidence="5" id="KW-0233">DNA recombination</keyword>
<dbReference type="NCBIfam" id="NF001464">
    <property type="entry name" value="PRK00321.1-5"/>
    <property type="match status" value="1"/>
</dbReference>
<name>A0ABT6UVI7_9GAMM</name>
<evidence type="ECO:0000313" key="6">
    <source>
        <dbReference type="EMBL" id="MDI5886063.1"/>
    </source>
</evidence>
<keyword evidence="4" id="KW-0963">Cytoplasm</keyword>
<reference evidence="7" key="1">
    <citation type="submission" date="2023-07" db="EMBL/GenBank/DDBJ databases">
        <title>Genome-based characterization of strain KMM 296 and proposal for reclassification of Cobetia litoralis and Cobetia pacifica, and emended description of the species Cobetia amphilecti and Cobetia marina.</title>
        <authorList>
            <person name="Balabanova L."/>
            <person name="Nedashkovskaya O."/>
        </authorList>
    </citation>
    <scope>NUCLEOTIDE SEQUENCE [LARGE SCALE GENOMIC DNA]</scope>
    <source>
        <strain evidence="7">NRIC 0815</strain>
    </source>
</reference>
<evidence type="ECO:0000256" key="4">
    <source>
        <dbReference type="ARBA" id="ARBA00022490"/>
    </source>
</evidence>
<dbReference type="Pfam" id="PF04381">
    <property type="entry name" value="RdgC"/>
    <property type="match status" value="1"/>
</dbReference>
<gene>
    <name evidence="6" type="ORF">QLT01_17100</name>
</gene>
<dbReference type="InterPro" id="IPR007476">
    <property type="entry name" value="RdgC"/>
</dbReference>
<proteinExistence type="inferred from homology"/>
<evidence type="ECO:0000313" key="7">
    <source>
        <dbReference type="Proteomes" id="UP001229025"/>
    </source>
</evidence>
<dbReference type="PANTHER" id="PTHR38103">
    <property type="entry name" value="RECOMBINATION-ASSOCIATED PROTEIN RDGC"/>
    <property type="match status" value="1"/>
</dbReference>
<evidence type="ECO:0000256" key="1">
    <source>
        <dbReference type="ARBA" id="ARBA00004453"/>
    </source>
</evidence>
<comment type="similarity">
    <text evidence="2">Belongs to the RdgC family.</text>
</comment>
<sequence>MWFKNLHIYRLHDSAPLEDGRLAECLPEHRFRPVSGVEARRIGWVPPAAGGDALVHEVMGQHLVTAKAQERLLPAGVVAEELAERVSQREAAEGRPLRRRERLTMKEQIFEELLPRAFTQSRRTDLWWCRQAGMIAVNASSASKAEQMLDLLRQTLGSLKVTPIAVQRPPSQVMGEWLARPEARPEGLIIGDAVTLAAPGGEDGVLRARLFDLDGEEIQTALSLGRIPTSLAIEIDGRVAFTLGDDLSIKGLRFADAVIEEASASDDEEDAAARLEADFVLMAGVLEDAVASLIEWMGGEAQPTA</sequence>
<accession>A0ABT6UVI7</accession>
<comment type="subcellular location">
    <subcellularLocation>
        <location evidence="1">Cytoplasm</location>
        <location evidence="1">Nucleoid</location>
    </subcellularLocation>
</comment>
<protein>
    <recommendedName>
        <fullName evidence="3">Recombination-associated protein RdgC</fullName>
    </recommendedName>
</protein>
<dbReference type="PANTHER" id="PTHR38103:SF1">
    <property type="entry name" value="RECOMBINATION-ASSOCIATED PROTEIN RDGC"/>
    <property type="match status" value="1"/>
</dbReference>
<dbReference type="EMBL" id="JASCSA010000025">
    <property type="protein sequence ID" value="MDI5886063.1"/>
    <property type="molecule type" value="Genomic_DNA"/>
</dbReference>
<comment type="caution">
    <text evidence="6">The sequence shown here is derived from an EMBL/GenBank/DDBJ whole genome shotgun (WGS) entry which is preliminary data.</text>
</comment>
<evidence type="ECO:0000256" key="3">
    <source>
        <dbReference type="ARBA" id="ARBA00022296"/>
    </source>
</evidence>
<dbReference type="RefSeq" id="WP_284727604.1">
    <property type="nucleotide sequence ID" value="NZ_JASCSA010000025.1"/>
</dbReference>